<evidence type="ECO:0000313" key="2">
    <source>
        <dbReference type="Proteomes" id="UP000219559"/>
    </source>
</evidence>
<evidence type="ECO:0000313" key="1">
    <source>
        <dbReference type="EMBL" id="PCE64313.1"/>
    </source>
</evidence>
<sequence>MISFFLLLAGLLLVNGLLLVLSVNKKSAKTTKPTTYIFTPKSGKVYELNATTNKLKKAI</sequence>
<name>A0A2A4G7A2_9FLAO</name>
<protein>
    <submittedName>
        <fullName evidence="1">Uncharacterized protein</fullName>
    </submittedName>
</protein>
<organism evidence="1 2">
    <name type="scientific">Sediminicola luteus</name>
    <dbReference type="NCBI Taxonomy" id="319238"/>
    <lineage>
        <taxon>Bacteria</taxon>
        <taxon>Pseudomonadati</taxon>
        <taxon>Bacteroidota</taxon>
        <taxon>Flavobacteriia</taxon>
        <taxon>Flavobacteriales</taxon>
        <taxon>Flavobacteriaceae</taxon>
        <taxon>Sediminicola</taxon>
    </lineage>
</organism>
<keyword evidence="2" id="KW-1185">Reference proteome</keyword>
<accession>A0A2A4G7A2</accession>
<gene>
    <name evidence="1" type="ORF">B7P33_08415</name>
</gene>
<reference evidence="1 2" key="1">
    <citation type="submission" date="2017-04" db="EMBL/GenBank/DDBJ databases">
        <title>A new member of the family Flavobacteriaceae isolated from ascidians.</title>
        <authorList>
            <person name="Chen L."/>
        </authorList>
    </citation>
    <scope>NUCLEOTIDE SEQUENCE [LARGE SCALE GENOMIC DNA]</scope>
    <source>
        <strain evidence="1 2">HQA918</strain>
    </source>
</reference>
<comment type="caution">
    <text evidence="1">The sequence shown here is derived from an EMBL/GenBank/DDBJ whole genome shotgun (WGS) entry which is preliminary data.</text>
</comment>
<proteinExistence type="predicted"/>
<dbReference type="Proteomes" id="UP000219559">
    <property type="component" value="Unassembled WGS sequence"/>
</dbReference>
<dbReference type="AlphaFoldDB" id="A0A2A4G7A2"/>
<dbReference type="RefSeq" id="WP_097440436.1">
    <property type="nucleotide sequence ID" value="NZ_KZ300476.1"/>
</dbReference>
<dbReference type="EMBL" id="NBWU01000003">
    <property type="protein sequence ID" value="PCE64313.1"/>
    <property type="molecule type" value="Genomic_DNA"/>
</dbReference>